<evidence type="ECO:0000256" key="3">
    <source>
        <dbReference type="ARBA" id="ARBA00022692"/>
    </source>
</evidence>
<evidence type="ECO:0008006" key="9">
    <source>
        <dbReference type="Google" id="ProtNLM"/>
    </source>
</evidence>
<dbReference type="EMBL" id="SWFS01000083">
    <property type="protein sequence ID" value="KAA8916737.1"/>
    <property type="molecule type" value="Genomic_DNA"/>
</dbReference>
<evidence type="ECO:0000313" key="8">
    <source>
        <dbReference type="Proteomes" id="UP000761534"/>
    </source>
</evidence>
<proteinExistence type="inferred from homology"/>
<dbReference type="GO" id="GO:0022857">
    <property type="term" value="F:transmembrane transporter activity"/>
    <property type="evidence" value="ECO:0007669"/>
    <property type="project" value="TreeGrafter"/>
</dbReference>
<organism evidence="7 8">
    <name type="scientific">Trichomonascus ciferrii</name>
    <dbReference type="NCBI Taxonomy" id="44093"/>
    <lineage>
        <taxon>Eukaryota</taxon>
        <taxon>Fungi</taxon>
        <taxon>Dikarya</taxon>
        <taxon>Ascomycota</taxon>
        <taxon>Saccharomycotina</taxon>
        <taxon>Dipodascomycetes</taxon>
        <taxon>Dipodascales</taxon>
        <taxon>Trichomonascaceae</taxon>
        <taxon>Trichomonascus</taxon>
        <taxon>Trichomonascus ciferrii complex</taxon>
    </lineage>
</organism>
<evidence type="ECO:0000256" key="6">
    <source>
        <dbReference type="SAM" id="Phobius"/>
    </source>
</evidence>
<dbReference type="SUPFAM" id="SSF103473">
    <property type="entry name" value="MFS general substrate transporter"/>
    <property type="match status" value="1"/>
</dbReference>
<dbReference type="AlphaFoldDB" id="A0A642VAX2"/>
<comment type="similarity">
    <text evidence="2">Belongs to the major facilitator superfamily.</text>
</comment>
<keyword evidence="3 6" id="KW-0812">Transmembrane</keyword>
<feature type="transmembrane region" description="Helical" evidence="6">
    <location>
        <begin position="98"/>
        <end position="126"/>
    </location>
</feature>
<reference evidence="7" key="1">
    <citation type="journal article" date="2019" name="G3 (Bethesda)">
        <title>Genome Assemblies of Two Rare Opportunistic Yeast Pathogens: Diutina rugosa (syn. Candida rugosa) and Trichomonascus ciferrii (syn. Candida ciferrii).</title>
        <authorList>
            <person name="Mixao V."/>
            <person name="Saus E."/>
            <person name="Hansen A.P."/>
            <person name="Lass-Florl C."/>
            <person name="Gabaldon T."/>
        </authorList>
    </citation>
    <scope>NUCLEOTIDE SEQUENCE</scope>
    <source>
        <strain evidence="7">CBS 4856</strain>
    </source>
</reference>
<dbReference type="Proteomes" id="UP000761534">
    <property type="component" value="Unassembled WGS sequence"/>
</dbReference>
<dbReference type="PANTHER" id="PTHR23501:SF50">
    <property type="entry name" value="MFS SIDEROCHROME IRON TRANSPORTER MIRB (AFU_ORTHOLOGUE AFUA_3G03640)-RELATED"/>
    <property type="match status" value="1"/>
</dbReference>
<feature type="transmembrane region" description="Helical" evidence="6">
    <location>
        <begin position="138"/>
        <end position="159"/>
    </location>
</feature>
<gene>
    <name evidence="7" type="ORF">TRICI_001093</name>
</gene>
<comment type="subcellular location">
    <subcellularLocation>
        <location evidence="1">Membrane</location>
        <topology evidence="1">Multi-pass membrane protein</topology>
    </subcellularLocation>
</comment>
<evidence type="ECO:0000256" key="4">
    <source>
        <dbReference type="ARBA" id="ARBA00022989"/>
    </source>
</evidence>
<dbReference type="GO" id="GO:0005886">
    <property type="term" value="C:plasma membrane"/>
    <property type="evidence" value="ECO:0007669"/>
    <property type="project" value="TreeGrafter"/>
</dbReference>
<dbReference type="OrthoDB" id="4078873at2759"/>
<accession>A0A642VAX2</accession>
<keyword evidence="4 6" id="KW-1133">Transmembrane helix</keyword>
<name>A0A642VAX2_9ASCO</name>
<evidence type="ECO:0000256" key="2">
    <source>
        <dbReference type="ARBA" id="ARBA00008335"/>
    </source>
</evidence>
<evidence type="ECO:0000256" key="1">
    <source>
        <dbReference type="ARBA" id="ARBA00004141"/>
    </source>
</evidence>
<keyword evidence="8" id="KW-1185">Reference proteome</keyword>
<evidence type="ECO:0000256" key="5">
    <source>
        <dbReference type="ARBA" id="ARBA00023136"/>
    </source>
</evidence>
<dbReference type="FunFam" id="1.20.1250.20:FF:000302">
    <property type="entry name" value="MFS siderochrome iron transporter MirB"/>
    <property type="match status" value="1"/>
</dbReference>
<feature type="transmembrane region" description="Helical" evidence="6">
    <location>
        <begin position="73"/>
        <end position="92"/>
    </location>
</feature>
<dbReference type="VEuPathDB" id="FungiDB:TRICI_001093"/>
<evidence type="ECO:0000313" key="7">
    <source>
        <dbReference type="EMBL" id="KAA8916737.1"/>
    </source>
</evidence>
<dbReference type="PANTHER" id="PTHR23501">
    <property type="entry name" value="MAJOR FACILITATOR SUPERFAMILY"/>
    <property type="match status" value="1"/>
</dbReference>
<sequence>MLNNRTVAGACLLDATYQVSYYCWNNYFTSFLQVVNELTVAEAGYVNNTFSIVSGVLLFIVGYAIRKTNRFKWLLYIAVPLYVFAQGLMIHFRTPTSYIGYLVMCEIFISIGGAVFIIVEQVAVLATVAHQDIAAGFALLYVVGSVGGSVGSAISGAVWTHSFSHALLMYLPESAQANYALIYNDLTTQLSYPVGTATRLAIQKAYGYAQTRMLAVGCGIVALCFVWLIMIRNVNLAKNPQAKGMVF</sequence>
<feature type="transmembrane region" description="Helical" evidence="6">
    <location>
        <begin position="45"/>
        <end position="66"/>
    </location>
</feature>
<feature type="transmembrane region" description="Helical" evidence="6">
    <location>
        <begin position="213"/>
        <end position="231"/>
    </location>
</feature>
<protein>
    <recommendedName>
        <fullName evidence="9">Major facilitator superfamily (MFS) profile domain-containing protein</fullName>
    </recommendedName>
</protein>
<comment type="caution">
    <text evidence="7">The sequence shown here is derived from an EMBL/GenBank/DDBJ whole genome shotgun (WGS) entry which is preliminary data.</text>
</comment>
<dbReference type="Gene3D" id="1.20.1250.20">
    <property type="entry name" value="MFS general substrate transporter like domains"/>
    <property type="match status" value="1"/>
</dbReference>
<dbReference type="InterPro" id="IPR036259">
    <property type="entry name" value="MFS_trans_sf"/>
</dbReference>
<keyword evidence="5 6" id="KW-0472">Membrane</keyword>